<gene>
    <name evidence="2" type="ORF">BOLC4T25956H</name>
</gene>
<organism evidence="2">
    <name type="scientific">Brassica oleracea</name>
    <name type="common">Wild cabbage</name>
    <dbReference type="NCBI Taxonomy" id="3712"/>
    <lineage>
        <taxon>Eukaryota</taxon>
        <taxon>Viridiplantae</taxon>
        <taxon>Streptophyta</taxon>
        <taxon>Embryophyta</taxon>
        <taxon>Tracheophyta</taxon>
        <taxon>Spermatophyta</taxon>
        <taxon>Magnoliopsida</taxon>
        <taxon>eudicotyledons</taxon>
        <taxon>Gunneridae</taxon>
        <taxon>Pentapetalae</taxon>
        <taxon>rosids</taxon>
        <taxon>malvids</taxon>
        <taxon>Brassicales</taxon>
        <taxon>Brassicaceae</taxon>
        <taxon>Brassiceae</taxon>
        <taxon>Brassica</taxon>
    </lineage>
</organism>
<dbReference type="EMBL" id="LR031873">
    <property type="protein sequence ID" value="VDD11048.1"/>
    <property type="molecule type" value="Genomic_DNA"/>
</dbReference>
<proteinExistence type="predicted"/>
<protein>
    <submittedName>
        <fullName evidence="2">Uncharacterized protein</fullName>
    </submittedName>
</protein>
<sequence length="97" mass="11226">MAMRSSYDDDGNEIKRRRDRATAMRSSDGDEIECILSHEADEIQTRNLKMSNPQQEAQVVITVNFDFSDAAIMMILLYCKIDSWWSLFATLRRMAIS</sequence>
<feature type="region of interest" description="Disordered" evidence="1">
    <location>
        <begin position="1"/>
        <end position="29"/>
    </location>
</feature>
<reference evidence="2" key="1">
    <citation type="submission" date="2018-11" db="EMBL/GenBank/DDBJ databases">
        <authorList>
            <consortium name="Genoscope - CEA"/>
            <person name="William W."/>
        </authorList>
    </citation>
    <scope>NUCLEOTIDE SEQUENCE</scope>
</reference>
<dbReference type="AlphaFoldDB" id="A0A3P6CA01"/>
<evidence type="ECO:0000313" key="2">
    <source>
        <dbReference type="EMBL" id="VDD11048.1"/>
    </source>
</evidence>
<feature type="compositionally biased region" description="Basic and acidic residues" evidence="1">
    <location>
        <begin position="12"/>
        <end position="22"/>
    </location>
</feature>
<name>A0A3P6CA01_BRAOL</name>
<accession>A0A3P6CA01</accession>
<evidence type="ECO:0000256" key="1">
    <source>
        <dbReference type="SAM" id="MobiDB-lite"/>
    </source>
</evidence>